<keyword evidence="7" id="KW-0677">Repeat</keyword>
<protein>
    <recommendedName>
        <fullName evidence="4">HECT-type E3 ubiquitin transferase</fullName>
        <ecNumber evidence="4">2.3.2.26</ecNumber>
    </recommendedName>
</protein>
<dbReference type="GO" id="GO:0061630">
    <property type="term" value="F:ubiquitin protein ligase activity"/>
    <property type="evidence" value="ECO:0007669"/>
    <property type="project" value="UniProtKB-EC"/>
</dbReference>
<sequence length="757" mass="86247">MSHLATEILGSIHTSAFVPSTGRIYSFGLGGNGQLGMGTTSNRKSPFPVKGNWLAYSDTFILIIDGEDYYCVKRIFSGGDQSFSHYVTPQVPDDFRYPNASKQIWTVNEAFIQKLMNCTSSGTGRLPVEIANEIEGMFSSSGCLNGSFLAVSNDDHYRTSARFSGVDMNAARLLFHKLIQPEHPHISQQVAASLEKNLIPKLTGSLPDVEALRLFLTLPECPLMNEAKNYMTLAIPFATAIVNLEKAPLKVLENWWSILEPPLFLRIVELYKDVVVHLLKLYKLGIPASEQRIFASCLHASLKVLEILHRVNERGGQIIQYDRFYIHEIQDLIDIRNDYFNWIQQQAYGMVSDGPVTICTYPFVFDAQAKTTLLQTDAVLQMQMAVDQAHRQNFSSIFLPVFESVNPCLILIVRRENIVGDAMEVLRKTKNVDYKKPLKVIFVGEEAVDAGGVRKEFFLLIMRELLDPKYGMFRYNEDSRLIWFSDKTFEDSDLFHLIGVVCGLAIYNFTIVELHFPLALYKKLLNKKPTLEDLKELMPDVGRSMQHLLDYPEDNVEDTFCLNFTITVENFGATEVKELIPNGADIPVVKQNRQEFVDAYVDYIFNKSVASLYDAFHEGFHKVCGGKVLQLFEPNELQAMVIGNTNYDWKELEKNTQYKGEYWADHQTIKWFWEVFHELSLEKKKQFLLFLTGSDRIPILGMKSLSLIIQPTGGGDEYLPVSHTCFNLLDLPKYTNKEILRSKLIQAIDHCEGFNLV</sequence>
<dbReference type="PANTHER" id="PTHR45700">
    <property type="entry name" value="UBIQUITIN-PROTEIN LIGASE E3C"/>
    <property type="match status" value="1"/>
</dbReference>
<feature type="active site" description="Glycyl thioester intermediate" evidence="9">
    <location>
        <position position="725"/>
    </location>
</feature>
<evidence type="ECO:0000256" key="3">
    <source>
        <dbReference type="ARBA" id="ARBA00004906"/>
    </source>
</evidence>
<dbReference type="InterPro" id="IPR000569">
    <property type="entry name" value="HECT_dom"/>
</dbReference>
<evidence type="ECO:0000313" key="13">
    <source>
        <dbReference type="Proteomes" id="UP000472273"/>
    </source>
</evidence>
<dbReference type="Gene3D" id="3.30.2160.10">
    <property type="entry name" value="Hect, E3 ligase catalytic domain"/>
    <property type="match status" value="1"/>
</dbReference>
<evidence type="ECO:0000259" key="11">
    <source>
        <dbReference type="PROSITE" id="PS50237"/>
    </source>
</evidence>
<dbReference type="FunFam" id="3.30.2160.10:FF:000004">
    <property type="entry name" value="probable E3 ubiquitin-protein ligase HERC4 isoform X1"/>
    <property type="match status" value="1"/>
</dbReference>
<comment type="subcellular location">
    <subcellularLocation>
        <location evidence="2">Cytoplasm</location>
    </subcellularLocation>
</comment>
<organism evidence="12 13">
    <name type="scientific">Pseudonaja textilis</name>
    <name type="common">Eastern brown snake</name>
    <dbReference type="NCBI Taxonomy" id="8673"/>
    <lineage>
        <taxon>Eukaryota</taxon>
        <taxon>Metazoa</taxon>
        <taxon>Chordata</taxon>
        <taxon>Craniata</taxon>
        <taxon>Vertebrata</taxon>
        <taxon>Euteleostomi</taxon>
        <taxon>Lepidosauria</taxon>
        <taxon>Squamata</taxon>
        <taxon>Bifurcata</taxon>
        <taxon>Unidentata</taxon>
        <taxon>Episquamata</taxon>
        <taxon>Toxicofera</taxon>
        <taxon>Serpentes</taxon>
        <taxon>Colubroidea</taxon>
        <taxon>Elapidae</taxon>
        <taxon>Hydrophiinae</taxon>
        <taxon>Pseudonaja</taxon>
    </lineage>
</organism>
<dbReference type="Pfam" id="PF00415">
    <property type="entry name" value="RCC1"/>
    <property type="match status" value="1"/>
</dbReference>
<keyword evidence="5" id="KW-0963">Cytoplasm</keyword>
<dbReference type="Gene3D" id="3.30.2410.10">
    <property type="entry name" value="Hect, E3 ligase catalytic domain"/>
    <property type="match status" value="1"/>
</dbReference>
<dbReference type="Ensembl" id="ENSPTXT00000010989.1">
    <property type="protein sequence ID" value="ENSPTXP00000010634.1"/>
    <property type="gene ID" value="ENSPTXG00000007460.1"/>
</dbReference>
<comment type="pathway">
    <text evidence="3">Protein modification; protein ubiquitination.</text>
</comment>
<dbReference type="SUPFAM" id="SSF56204">
    <property type="entry name" value="Hect, E3 ligase catalytic domain"/>
    <property type="match status" value="1"/>
</dbReference>
<dbReference type="InterPro" id="IPR009091">
    <property type="entry name" value="RCC1/BLIP-II"/>
</dbReference>
<feature type="domain" description="HECT" evidence="11">
    <location>
        <begin position="430"/>
        <end position="757"/>
    </location>
</feature>
<evidence type="ECO:0000256" key="10">
    <source>
        <dbReference type="PROSITE-ProRule" id="PRU00235"/>
    </source>
</evidence>
<dbReference type="SMART" id="SM00119">
    <property type="entry name" value="HECTc"/>
    <property type="match status" value="1"/>
</dbReference>
<keyword evidence="6" id="KW-0808">Transferase</keyword>
<evidence type="ECO:0000256" key="7">
    <source>
        <dbReference type="ARBA" id="ARBA00022737"/>
    </source>
</evidence>
<dbReference type="SUPFAM" id="SSF50985">
    <property type="entry name" value="RCC1/BLIP-II"/>
    <property type="match status" value="1"/>
</dbReference>
<evidence type="ECO:0000256" key="1">
    <source>
        <dbReference type="ARBA" id="ARBA00000885"/>
    </source>
</evidence>
<evidence type="ECO:0000256" key="8">
    <source>
        <dbReference type="ARBA" id="ARBA00022786"/>
    </source>
</evidence>
<evidence type="ECO:0000256" key="5">
    <source>
        <dbReference type="ARBA" id="ARBA00022490"/>
    </source>
</evidence>
<keyword evidence="8 9" id="KW-0833">Ubl conjugation pathway</keyword>
<feature type="repeat" description="RCC1" evidence="10">
    <location>
        <begin position="22"/>
        <end position="88"/>
    </location>
</feature>
<accession>A0A670YHW9</accession>
<reference evidence="12" key="1">
    <citation type="submission" date="2025-08" db="UniProtKB">
        <authorList>
            <consortium name="Ensembl"/>
        </authorList>
    </citation>
    <scope>IDENTIFICATION</scope>
</reference>
<dbReference type="FunFam" id="3.30.2410.10:FF:000003">
    <property type="entry name" value="probable E3 ubiquitin-protein ligase HERC4 isoform X1"/>
    <property type="match status" value="1"/>
</dbReference>
<dbReference type="Gene3D" id="3.90.1750.10">
    <property type="entry name" value="Hect, E3 ligase catalytic domains"/>
    <property type="match status" value="1"/>
</dbReference>
<dbReference type="PROSITE" id="PS50012">
    <property type="entry name" value="RCC1_3"/>
    <property type="match status" value="1"/>
</dbReference>
<dbReference type="InterPro" id="IPR000408">
    <property type="entry name" value="Reg_chr_condens"/>
</dbReference>
<dbReference type="InterPro" id="IPR044611">
    <property type="entry name" value="E3A/B/C-like"/>
</dbReference>
<dbReference type="InterPro" id="IPR035983">
    <property type="entry name" value="Hect_E3_ubiquitin_ligase"/>
</dbReference>
<dbReference type="EC" id="2.3.2.26" evidence="4"/>
<evidence type="ECO:0000313" key="12">
    <source>
        <dbReference type="Ensembl" id="ENSPTXP00000010634.1"/>
    </source>
</evidence>
<dbReference type="Pfam" id="PF00632">
    <property type="entry name" value="HECT"/>
    <property type="match status" value="1"/>
</dbReference>
<dbReference type="Gene3D" id="2.130.10.30">
    <property type="entry name" value="Regulator of chromosome condensation 1/beta-lactamase-inhibitor protein II"/>
    <property type="match status" value="1"/>
</dbReference>
<dbReference type="Proteomes" id="UP000472273">
    <property type="component" value="Unplaced"/>
</dbReference>
<dbReference type="AlphaFoldDB" id="A0A670YHW9"/>
<comment type="catalytic activity">
    <reaction evidence="1">
        <text>S-ubiquitinyl-[E2 ubiquitin-conjugating enzyme]-L-cysteine + [acceptor protein]-L-lysine = [E2 ubiquitin-conjugating enzyme]-L-cysteine + N(6)-ubiquitinyl-[acceptor protein]-L-lysine.</text>
        <dbReference type="EC" id="2.3.2.26"/>
    </reaction>
</comment>
<dbReference type="PROSITE" id="PS50237">
    <property type="entry name" value="HECT"/>
    <property type="match status" value="1"/>
</dbReference>
<dbReference type="FunFam" id="3.90.1750.10:FF:000010">
    <property type="entry name" value="probable E3 ubiquitin-protein ligase HERC4 isoform X1"/>
    <property type="match status" value="1"/>
</dbReference>
<dbReference type="PANTHER" id="PTHR45700:SF8">
    <property type="entry name" value="HECT-TYPE E3 UBIQUITIN TRANSFERASE"/>
    <property type="match status" value="1"/>
</dbReference>
<reference evidence="12" key="2">
    <citation type="submission" date="2025-09" db="UniProtKB">
        <authorList>
            <consortium name="Ensembl"/>
        </authorList>
    </citation>
    <scope>IDENTIFICATION</scope>
</reference>
<dbReference type="GO" id="GO:0005737">
    <property type="term" value="C:cytoplasm"/>
    <property type="evidence" value="ECO:0007669"/>
    <property type="project" value="UniProtKB-SubCell"/>
</dbReference>
<evidence type="ECO:0000256" key="4">
    <source>
        <dbReference type="ARBA" id="ARBA00012485"/>
    </source>
</evidence>
<gene>
    <name evidence="12" type="primary">HERC4</name>
</gene>
<name>A0A670YHW9_PSETE</name>
<keyword evidence="13" id="KW-1185">Reference proteome</keyword>
<dbReference type="CDD" id="cd00078">
    <property type="entry name" value="HECTc"/>
    <property type="match status" value="1"/>
</dbReference>
<dbReference type="GO" id="GO:0000209">
    <property type="term" value="P:protein polyubiquitination"/>
    <property type="evidence" value="ECO:0007669"/>
    <property type="project" value="InterPro"/>
</dbReference>
<proteinExistence type="predicted"/>
<dbReference type="GeneTree" id="ENSGT00940000158924"/>
<evidence type="ECO:0000256" key="2">
    <source>
        <dbReference type="ARBA" id="ARBA00004496"/>
    </source>
</evidence>
<evidence type="ECO:0000256" key="6">
    <source>
        <dbReference type="ARBA" id="ARBA00022679"/>
    </source>
</evidence>
<evidence type="ECO:0000256" key="9">
    <source>
        <dbReference type="PROSITE-ProRule" id="PRU00104"/>
    </source>
</evidence>